<evidence type="ECO:0000313" key="1">
    <source>
        <dbReference type="EMBL" id="KAL2546413.1"/>
    </source>
</evidence>
<sequence>MDHHLRTCATDANLLVHGDNNHLIFFVISPSSDLDLFQPPTTKIVNTITSLFRSEGHWIWHPNGDQIRSEVKRLRFGGQICDSKVKGLKSGGHSSASSLFCH</sequence>
<protein>
    <submittedName>
        <fullName evidence="1">Uncharacterized protein</fullName>
    </submittedName>
</protein>
<gene>
    <name evidence="1" type="ORF">Fot_15646</name>
</gene>
<accession>A0ABD1WC53</accession>
<evidence type="ECO:0000313" key="2">
    <source>
        <dbReference type="Proteomes" id="UP001604277"/>
    </source>
</evidence>
<proteinExistence type="predicted"/>
<organism evidence="1 2">
    <name type="scientific">Forsythia ovata</name>
    <dbReference type="NCBI Taxonomy" id="205694"/>
    <lineage>
        <taxon>Eukaryota</taxon>
        <taxon>Viridiplantae</taxon>
        <taxon>Streptophyta</taxon>
        <taxon>Embryophyta</taxon>
        <taxon>Tracheophyta</taxon>
        <taxon>Spermatophyta</taxon>
        <taxon>Magnoliopsida</taxon>
        <taxon>eudicotyledons</taxon>
        <taxon>Gunneridae</taxon>
        <taxon>Pentapetalae</taxon>
        <taxon>asterids</taxon>
        <taxon>lamiids</taxon>
        <taxon>Lamiales</taxon>
        <taxon>Oleaceae</taxon>
        <taxon>Forsythieae</taxon>
        <taxon>Forsythia</taxon>
    </lineage>
</organism>
<reference evidence="2" key="1">
    <citation type="submission" date="2024-07" db="EMBL/GenBank/DDBJ databases">
        <title>Two chromosome-level genome assemblies of Korean endemic species Abeliophyllum distichum and Forsythia ovata (Oleaceae).</title>
        <authorList>
            <person name="Jang H."/>
        </authorList>
    </citation>
    <scope>NUCLEOTIDE SEQUENCE [LARGE SCALE GENOMIC DNA]</scope>
</reference>
<dbReference type="AlphaFoldDB" id="A0ABD1WC53"/>
<keyword evidence="2" id="KW-1185">Reference proteome</keyword>
<comment type="caution">
    <text evidence="1">The sequence shown here is derived from an EMBL/GenBank/DDBJ whole genome shotgun (WGS) entry which is preliminary data.</text>
</comment>
<dbReference type="EMBL" id="JBFOLJ010000004">
    <property type="protein sequence ID" value="KAL2546413.1"/>
    <property type="molecule type" value="Genomic_DNA"/>
</dbReference>
<name>A0ABD1WC53_9LAMI</name>
<dbReference type="Proteomes" id="UP001604277">
    <property type="component" value="Unassembled WGS sequence"/>
</dbReference>